<gene>
    <name evidence="1" type="ORF">LPBF_03310</name>
</gene>
<accession>A0A1B9E7Q9</accession>
<dbReference type="AlphaFoldDB" id="A0A1B9E7Q9"/>
<protein>
    <submittedName>
        <fullName evidence="1">Uncharacterized protein</fullName>
    </submittedName>
</protein>
<sequence>MDIPINTKLYKKIKMNKGDTFEYQWGHGSSDTATATVTEVYKNGSYEFEYKVYGQYKTAYSEKIK</sequence>
<proteinExistence type="predicted"/>
<name>A0A1B9E7Q9_9FLAO</name>
<dbReference type="EMBL" id="LVEP01000013">
    <property type="protein sequence ID" value="OCB77990.1"/>
    <property type="molecule type" value="Genomic_DNA"/>
</dbReference>
<keyword evidence="2" id="KW-1185">Reference proteome</keyword>
<dbReference type="STRING" id="1763534.GCA_001831475_02689"/>
<dbReference type="Proteomes" id="UP000093510">
    <property type="component" value="Unassembled WGS sequence"/>
</dbReference>
<comment type="caution">
    <text evidence="1">The sequence shown here is derived from an EMBL/GenBank/DDBJ whole genome shotgun (WGS) entry which is preliminary data.</text>
</comment>
<evidence type="ECO:0000313" key="2">
    <source>
        <dbReference type="Proteomes" id="UP000093510"/>
    </source>
</evidence>
<evidence type="ECO:0000313" key="1">
    <source>
        <dbReference type="EMBL" id="OCB77990.1"/>
    </source>
</evidence>
<organism evidence="1 2">
    <name type="scientific">Flavobacterium crassostreae</name>
    <dbReference type="NCBI Taxonomy" id="1763534"/>
    <lineage>
        <taxon>Bacteria</taxon>
        <taxon>Pseudomonadati</taxon>
        <taxon>Bacteroidota</taxon>
        <taxon>Flavobacteriia</taxon>
        <taxon>Flavobacteriales</taxon>
        <taxon>Flavobacteriaceae</taxon>
        <taxon>Flavobacterium</taxon>
    </lineage>
</organism>
<reference evidence="1 2" key="1">
    <citation type="submission" date="2016-03" db="EMBL/GenBank/DDBJ databases">
        <authorList>
            <person name="Ploux O."/>
        </authorList>
    </citation>
    <scope>NUCLEOTIDE SEQUENCE [LARGE SCALE GENOMIC DNA]</scope>
    <source>
        <strain evidence="1 2">LPB0076</strain>
    </source>
</reference>